<sequence>MEISTGTVIGGYVVREQLGAGGMGSVYLVRHPTLPRDVALKVLHAGLSATPAMRARFEREAELLSRLSHPNVVDVRDRGQQGDLLWMAMQYVPGPDLATLLERSGALPPERALDIVAAIGNALDHAHACGLLHRDVKPANIPLAQIPGGGERVMLTDFGIGRDMTASSALTQDGEVVASFAYAAPEQVSGAAIDARADVYSLGAVLFELLTGRRAFDADSLPALLYAVVHAPPPDVRAVRPDLPPAISGVLARAMAKDPADRYRSCAELVAAARACWPARVPAPETSVGPVPVPPPPQHPTAPARSRRGPLVAAAAVLVVITIGVAVLVIAPWRGEAEDPGNGPAATGSTSQSRSGGLQDWGQAQFVVDDFPSLLPATPADEGWGGGSCAPTAFADDVHADVGVTCSYDNGITAEVTHYPDVAARDARRAELEQGDAADSPQSWGIGNARAGIRLLSEDDPQFIWQWIMFNQPDKALYVVILEWAEHTHAELAEEWFSQAPFTGPAGT</sequence>
<evidence type="ECO:0000256" key="2">
    <source>
        <dbReference type="ARBA" id="ARBA00022527"/>
    </source>
</evidence>
<keyword evidence="9" id="KW-0812">Transmembrane</keyword>
<feature type="compositionally biased region" description="Pro residues" evidence="8">
    <location>
        <begin position="291"/>
        <end position="300"/>
    </location>
</feature>
<keyword evidence="6 7" id="KW-0067">ATP-binding</keyword>
<keyword evidence="2" id="KW-0723">Serine/threonine-protein kinase</keyword>
<accession>A0A853CMB4</accession>
<feature type="binding site" evidence="7">
    <location>
        <position position="41"/>
    </location>
    <ligand>
        <name>ATP</name>
        <dbReference type="ChEBI" id="CHEBI:30616"/>
    </ligand>
</feature>
<feature type="domain" description="Protein kinase" evidence="10">
    <location>
        <begin position="12"/>
        <end position="275"/>
    </location>
</feature>
<dbReference type="CDD" id="cd14014">
    <property type="entry name" value="STKc_PknB_like"/>
    <property type="match status" value="1"/>
</dbReference>
<dbReference type="GO" id="GO:0004674">
    <property type="term" value="F:protein serine/threonine kinase activity"/>
    <property type="evidence" value="ECO:0007669"/>
    <property type="project" value="UniProtKB-KW"/>
</dbReference>
<reference evidence="11 12" key="1">
    <citation type="submission" date="2020-07" db="EMBL/GenBank/DDBJ databases">
        <title>Sequencing the genomes of 1000 actinobacteria strains.</title>
        <authorList>
            <person name="Klenk H.-P."/>
        </authorList>
    </citation>
    <scope>NUCLEOTIDE SEQUENCE [LARGE SCALE GENOMIC DNA]</scope>
    <source>
        <strain evidence="11 12">DSM 104001</strain>
    </source>
</reference>
<dbReference type="PANTHER" id="PTHR43289">
    <property type="entry name" value="MITOGEN-ACTIVATED PROTEIN KINASE KINASE KINASE 20-RELATED"/>
    <property type="match status" value="1"/>
</dbReference>
<feature type="compositionally biased region" description="Polar residues" evidence="8">
    <location>
        <begin position="347"/>
        <end position="356"/>
    </location>
</feature>
<evidence type="ECO:0000256" key="5">
    <source>
        <dbReference type="ARBA" id="ARBA00022777"/>
    </source>
</evidence>
<evidence type="ECO:0000256" key="7">
    <source>
        <dbReference type="PROSITE-ProRule" id="PRU10141"/>
    </source>
</evidence>
<dbReference type="RefSeq" id="WP_179719222.1">
    <property type="nucleotide sequence ID" value="NZ_JACBZT010000001.1"/>
</dbReference>
<dbReference type="AlphaFoldDB" id="A0A853CMB4"/>
<dbReference type="InterPro" id="IPR000719">
    <property type="entry name" value="Prot_kinase_dom"/>
</dbReference>
<keyword evidence="5 11" id="KW-0418">Kinase</keyword>
<organism evidence="11 12">
    <name type="scientific">Petropleomorpha daqingensis</name>
    <dbReference type="NCBI Taxonomy" id="2026353"/>
    <lineage>
        <taxon>Bacteria</taxon>
        <taxon>Bacillati</taxon>
        <taxon>Actinomycetota</taxon>
        <taxon>Actinomycetes</taxon>
        <taxon>Geodermatophilales</taxon>
        <taxon>Geodermatophilaceae</taxon>
        <taxon>Petropleomorpha</taxon>
    </lineage>
</organism>
<evidence type="ECO:0000256" key="9">
    <source>
        <dbReference type="SAM" id="Phobius"/>
    </source>
</evidence>
<dbReference type="InterPro" id="IPR017441">
    <property type="entry name" value="Protein_kinase_ATP_BS"/>
</dbReference>
<evidence type="ECO:0000256" key="1">
    <source>
        <dbReference type="ARBA" id="ARBA00012513"/>
    </source>
</evidence>
<dbReference type="GO" id="GO:0005524">
    <property type="term" value="F:ATP binding"/>
    <property type="evidence" value="ECO:0007669"/>
    <property type="project" value="UniProtKB-UniRule"/>
</dbReference>
<evidence type="ECO:0000256" key="6">
    <source>
        <dbReference type="ARBA" id="ARBA00022840"/>
    </source>
</evidence>
<feature type="transmembrane region" description="Helical" evidence="9">
    <location>
        <begin position="311"/>
        <end position="333"/>
    </location>
</feature>
<gene>
    <name evidence="11" type="ORF">GGQ55_003676</name>
</gene>
<dbReference type="FunFam" id="1.10.510.10:FF:000021">
    <property type="entry name" value="Serine/threonine protein kinase"/>
    <property type="match status" value="1"/>
</dbReference>
<keyword evidence="9" id="KW-1133">Transmembrane helix</keyword>
<comment type="caution">
    <text evidence="11">The sequence shown here is derived from an EMBL/GenBank/DDBJ whole genome shotgun (WGS) entry which is preliminary data.</text>
</comment>
<name>A0A853CMB4_9ACTN</name>
<dbReference type="EMBL" id="JACBZT010000001">
    <property type="protein sequence ID" value="NYJ07398.1"/>
    <property type="molecule type" value="Genomic_DNA"/>
</dbReference>
<protein>
    <recommendedName>
        <fullName evidence="1">non-specific serine/threonine protein kinase</fullName>
        <ecNumber evidence="1">2.7.11.1</ecNumber>
    </recommendedName>
</protein>
<dbReference type="Gene3D" id="1.10.510.10">
    <property type="entry name" value="Transferase(Phosphotransferase) domain 1"/>
    <property type="match status" value="1"/>
</dbReference>
<evidence type="ECO:0000256" key="8">
    <source>
        <dbReference type="SAM" id="MobiDB-lite"/>
    </source>
</evidence>
<evidence type="ECO:0000256" key="3">
    <source>
        <dbReference type="ARBA" id="ARBA00022679"/>
    </source>
</evidence>
<feature type="region of interest" description="Disordered" evidence="8">
    <location>
        <begin position="336"/>
        <end position="358"/>
    </location>
</feature>
<dbReference type="PANTHER" id="PTHR43289:SF6">
    <property type="entry name" value="SERINE_THREONINE-PROTEIN KINASE NEKL-3"/>
    <property type="match status" value="1"/>
</dbReference>
<dbReference type="Pfam" id="PF00069">
    <property type="entry name" value="Pkinase"/>
    <property type="match status" value="1"/>
</dbReference>
<dbReference type="PROSITE" id="PS00107">
    <property type="entry name" value="PROTEIN_KINASE_ATP"/>
    <property type="match status" value="1"/>
</dbReference>
<evidence type="ECO:0000313" key="11">
    <source>
        <dbReference type="EMBL" id="NYJ07398.1"/>
    </source>
</evidence>
<dbReference type="EC" id="2.7.11.1" evidence="1"/>
<keyword evidence="3 11" id="KW-0808">Transferase</keyword>
<keyword evidence="9" id="KW-0472">Membrane</keyword>
<keyword evidence="12" id="KW-1185">Reference proteome</keyword>
<evidence type="ECO:0000256" key="4">
    <source>
        <dbReference type="ARBA" id="ARBA00022741"/>
    </source>
</evidence>
<dbReference type="SMART" id="SM00220">
    <property type="entry name" value="S_TKc"/>
    <property type="match status" value="1"/>
</dbReference>
<dbReference type="SUPFAM" id="SSF56112">
    <property type="entry name" value="Protein kinase-like (PK-like)"/>
    <property type="match status" value="1"/>
</dbReference>
<feature type="region of interest" description="Disordered" evidence="8">
    <location>
        <begin position="284"/>
        <end position="307"/>
    </location>
</feature>
<dbReference type="Proteomes" id="UP000541969">
    <property type="component" value="Unassembled WGS sequence"/>
</dbReference>
<evidence type="ECO:0000259" key="10">
    <source>
        <dbReference type="PROSITE" id="PS50011"/>
    </source>
</evidence>
<evidence type="ECO:0000313" key="12">
    <source>
        <dbReference type="Proteomes" id="UP000541969"/>
    </source>
</evidence>
<dbReference type="Gene3D" id="3.30.200.20">
    <property type="entry name" value="Phosphorylase Kinase, domain 1"/>
    <property type="match status" value="1"/>
</dbReference>
<proteinExistence type="predicted"/>
<keyword evidence="4 7" id="KW-0547">Nucleotide-binding</keyword>
<dbReference type="PROSITE" id="PS50011">
    <property type="entry name" value="PROTEIN_KINASE_DOM"/>
    <property type="match status" value="1"/>
</dbReference>
<dbReference type="InterPro" id="IPR011009">
    <property type="entry name" value="Kinase-like_dom_sf"/>
</dbReference>